<evidence type="ECO:0000256" key="2">
    <source>
        <dbReference type="ARBA" id="ARBA00006772"/>
    </source>
</evidence>
<organism evidence="8 9">
    <name type="scientific">Amazona collaria</name>
    <name type="common">yellow-billed parrot</name>
    <dbReference type="NCBI Taxonomy" id="241587"/>
    <lineage>
        <taxon>Eukaryota</taxon>
        <taxon>Metazoa</taxon>
        <taxon>Chordata</taxon>
        <taxon>Craniata</taxon>
        <taxon>Vertebrata</taxon>
        <taxon>Euteleostomi</taxon>
        <taxon>Archelosauria</taxon>
        <taxon>Archosauria</taxon>
        <taxon>Dinosauria</taxon>
        <taxon>Saurischia</taxon>
        <taxon>Theropoda</taxon>
        <taxon>Coelurosauria</taxon>
        <taxon>Aves</taxon>
        <taxon>Neognathae</taxon>
        <taxon>Neoaves</taxon>
        <taxon>Telluraves</taxon>
        <taxon>Australaves</taxon>
        <taxon>Psittaciformes</taxon>
        <taxon>Psittacidae</taxon>
        <taxon>Amazona</taxon>
    </lineage>
</organism>
<keyword evidence="5 7" id="KW-0472">Membrane</keyword>
<reference evidence="8" key="1">
    <citation type="submission" date="2025-08" db="UniProtKB">
        <authorList>
            <consortium name="Ensembl"/>
        </authorList>
    </citation>
    <scope>IDENTIFICATION</scope>
</reference>
<protein>
    <submittedName>
        <fullName evidence="8">Solute carrier family 13 member 4</fullName>
    </submittedName>
</protein>
<feature type="transmembrane region" description="Helical" evidence="7">
    <location>
        <begin position="52"/>
        <end position="70"/>
    </location>
</feature>
<dbReference type="PANTHER" id="PTHR10283">
    <property type="entry name" value="SOLUTE CARRIER FAMILY 13 MEMBER"/>
    <property type="match status" value="1"/>
</dbReference>
<evidence type="ECO:0000256" key="7">
    <source>
        <dbReference type="SAM" id="Phobius"/>
    </source>
</evidence>
<evidence type="ECO:0000256" key="4">
    <source>
        <dbReference type="ARBA" id="ARBA00022989"/>
    </source>
</evidence>
<proteinExistence type="inferred from homology"/>
<dbReference type="AlphaFoldDB" id="A0A8B9F997"/>
<evidence type="ECO:0000256" key="1">
    <source>
        <dbReference type="ARBA" id="ARBA00004141"/>
    </source>
</evidence>
<keyword evidence="6" id="KW-0915">Sodium</keyword>
<keyword evidence="3 7" id="KW-0812">Transmembrane</keyword>
<comment type="similarity">
    <text evidence="2">Belongs to the SLC13A/DASS transporter (TC 2.A.47) family. NADC subfamily.</text>
</comment>
<name>A0A8B9F997_9PSIT</name>
<dbReference type="Ensembl" id="ENSACOT00000006944.1">
    <property type="protein sequence ID" value="ENSACOP00000006710.1"/>
    <property type="gene ID" value="ENSACOG00000004532.1"/>
</dbReference>
<dbReference type="InterPro" id="IPR001898">
    <property type="entry name" value="SLC13A/DASS"/>
</dbReference>
<evidence type="ECO:0000256" key="3">
    <source>
        <dbReference type="ARBA" id="ARBA00022692"/>
    </source>
</evidence>
<dbReference type="GO" id="GO:0015370">
    <property type="term" value="F:solute:sodium symporter activity"/>
    <property type="evidence" value="ECO:0007669"/>
    <property type="project" value="UniProtKB-ARBA"/>
</dbReference>
<reference evidence="8" key="2">
    <citation type="submission" date="2025-09" db="UniProtKB">
        <authorList>
            <consortium name="Ensembl"/>
        </authorList>
    </citation>
    <scope>IDENTIFICATION</scope>
</reference>
<accession>A0A8B9F997</accession>
<keyword evidence="6" id="KW-0813">Transport</keyword>
<keyword evidence="4 7" id="KW-1133">Transmembrane helix</keyword>
<evidence type="ECO:0000313" key="8">
    <source>
        <dbReference type="Ensembl" id="ENSACOP00000006710.1"/>
    </source>
</evidence>
<evidence type="ECO:0000256" key="5">
    <source>
        <dbReference type="ARBA" id="ARBA00023136"/>
    </source>
</evidence>
<sequence length="172" mass="19028">MNMSTRFPQQVVKQSSVYWVSEAVPLGAAALVPAFLYPLFGVMKSSEVAAEYFKNTTLLLMGVICVAASVEKWNLHKRIALRMVMMAGAKPGMLLLCFMCCTTVLSMWLSNTSTTAMVMPIVEAVLQELVNAEEEHEVISTAGSTITEENKPIGICQYWPFFSHLFTSDQTC</sequence>
<dbReference type="Pfam" id="PF00939">
    <property type="entry name" value="Na_sulph_symp"/>
    <property type="match status" value="1"/>
</dbReference>
<evidence type="ECO:0000313" key="9">
    <source>
        <dbReference type="Proteomes" id="UP000694522"/>
    </source>
</evidence>
<keyword evidence="6" id="KW-0739">Sodium transport</keyword>
<feature type="transmembrane region" description="Helical" evidence="7">
    <location>
        <begin position="20"/>
        <end position="40"/>
    </location>
</feature>
<dbReference type="PANTHER" id="PTHR10283:SF63">
    <property type="entry name" value="SOLUTE CARRIER FAMILY 13 MEMBER 4"/>
    <property type="match status" value="1"/>
</dbReference>
<keyword evidence="9" id="KW-1185">Reference proteome</keyword>
<feature type="transmembrane region" description="Helical" evidence="7">
    <location>
        <begin position="91"/>
        <end position="109"/>
    </location>
</feature>
<dbReference type="GO" id="GO:0005886">
    <property type="term" value="C:plasma membrane"/>
    <property type="evidence" value="ECO:0007669"/>
    <property type="project" value="TreeGrafter"/>
</dbReference>
<evidence type="ECO:0000256" key="6">
    <source>
        <dbReference type="ARBA" id="ARBA00023201"/>
    </source>
</evidence>
<comment type="subcellular location">
    <subcellularLocation>
        <location evidence="1">Membrane</location>
        <topology evidence="1">Multi-pass membrane protein</topology>
    </subcellularLocation>
</comment>
<dbReference type="Proteomes" id="UP000694522">
    <property type="component" value="Unplaced"/>
</dbReference>
<keyword evidence="6" id="KW-0406">Ion transport</keyword>